<keyword evidence="3" id="KW-0732">Signal</keyword>
<dbReference type="InterPro" id="IPR029058">
    <property type="entry name" value="AB_hydrolase_fold"/>
</dbReference>
<keyword evidence="6" id="KW-1185">Reference proteome</keyword>
<dbReference type="RefSeq" id="WP_208300330.1">
    <property type="nucleotide sequence ID" value="NZ_SOCA01000003.1"/>
</dbReference>
<dbReference type="SUPFAM" id="SSF53474">
    <property type="entry name" value="alpha/beta-Hydrolases"/>
    <property type="match status" value="1"/>
</dbReference>
<dbReference type="Proteomes" id="UP000295662">
    <property type="component" value="Unassembled WGS sequence"/>
</dbReference>
<protein>
    <submittedName>
        <fullName evidence="5">Alpha/beta hydrolase family protein</fullName>
    </submittedName>
</protein>
<evidence type="ECO:0000256" key="2">
    <source>
        <dbReference type="ARBA" id="ARBA00022801"/>
    </source>
</evidence>
<dbReference type="InterPro" id="IPR049492">
    <property type="entry name" value="BD-FAE-like_dom"/>
</dbReference>
<sequence>MYTRLFCFLLAGSCTLGHAEITSENNERLKQGLALYPAADTDKDGILTMAEAKAFLAQKKAVPASPVKAGALKPDAADVAYGPHERNKLDIYLAKGATGPTPVVVMIHGGGFRNGDKSRWAGEKTMQELLGKGISCVAINYPFLTDKPVQDILRDCGRAVQFLRAHADEWKLDKTRFAAIGGSAGAGTSLWLATRDDLADPKSADPVLRESTRLSCAVCNATQATYDVSRWESFMGPTKPEFGTSEMEAALFYHLPSIESFQTDSGKAILKECDMLSWITRDDPPLLVNNSQVVEAPTNRGEWLHCIHHAREVHKVCAAAEVPCIVLQDQEEPKTNAADFLAQHLITAGPKG</sequence>
<dbReference type="AlphaFoldDB" id="A0A4R7S1A1"/>
<dbReference type="PANTHER" id="PTHR48081">
    <property type="entry name" value="AB HYDROLASE SUPERFAMILY PROTEIN C4A8.06C"/>
    <property type="match status" value="1"/>
</dbReference>
<dbReference type="PANTHER" id="PTHR48081:SF30">
    <property type="entry name" value="ACETYL-HYDROLASE LIPR-RELATED"/>
    <property type="match status" value="1"/>
</dbReference>
<proteinExistence type="inferred from homology"/>
<evidence type="ECO:0000259" key="4">
    <source>
        <dbReference type="Pfam" id="PF20434"/>
    </source>
</evidence>
<dbReference type="Gene3D" id="3.40.50.1820">
    <property type="entry name" value="alpha/beta hydrolase"/>
    <property type="match status" value="1"/>
</dbReference>
<accession>A0A4R7S1A1</accession>
<dbReference type="InterPro" id="IPR050300">
    <property type="entry name" value="GDXG_lipolytic_enzyme"/>
</dbReference>
<reference evidence="5 6" key="1">
    <citation type="submission" date="2019-03" db="EMBL/GenBank/DDBJ databases">
        <title>Genomic Encyclopedia of Archaeal and Bacterial Type Strains, Phase II (KMG-II): from individual species to whole genera.</title>
        <authorList>
            <person name="Goeker M."/>
        </authorList>
    </citation>
    <scope>NUCLEOTIDE SEQUENCE [LARGE SCALE GENOMIC DNA]</scope>
    <source>
        <strain evidence="5 6">ATCC 25309</strain>
    </source>
</reference>
<gene>
    <name evidence="5" type="ORF">EI77_02083</name>
</gene>
<comment type="similarity">
    <text evidence="1">Belongs to the 'GDXG' lipolytic enzyme family.</text>
</comment>
<evidence type="ECO:0000256" key="1">
    <source>
        <dbReference type="ARBA" id="ARBA00010515"/>
    </source>
</evidence>
<dbReference type="GO" id="GO:0004806">
    <property type="term" value="F:triacylglycerol lipase activity"/>
    <property type="evidence" value="ECO:0007669"/>
    <property type="project" value="TreeGrafter"/>
</dbReference>
<organism evidence="5 6">
    <name type="scientific">Prosthecobacter fusiformis</name>
    <dbReference type="NCBI Taxonomy" id="48464"/>
    <lineage>
        <taxon>Bacteria</taxon>
        <taxon>Pseudomonadati</taxon>
        <taxon>Verrucomicrobiota</taxon>
        <taxon>Verrucomicrobiia</taxon>
        <taxon>Verrucomicrobiales</taxon>
        <taxon>Verrucomicrobiaceae</taxon>
        <taxon>Prosthecobacter</taxon>
    </lineage>
</organism>
<dbReference type="Pfam" id="PF20434">
    <property type="entry name" value="BD-FAE"/>
    <property type="match status" value="1"/>
</dbReference>
<feature type="chain" id="PRO_5020206972" evidence="3">
    <location>
        <begin position="20"/>
        <end position="352"/>
    </location>
</feature>
<dbReference type="EMBL" id="SOCA01000003">
    <property type="protein sequence ID" value="TDU70965.1"/>
    <property type="molecule type" value="Genomic_DNA"/>
</dbReference>
<name>A0A4R7S1A1_9BACT</name>
<feature type="domain" description="BD-FAE-like" evidence="4">
    <location>
        <begin position="89"/>
        <end position="200"/>
    </location>
</feature>
<feature type="signal peptide" evidence="3">
    <location>
        <begin position="1"/>
        <end position="19"/>
    </location>
</feature>
<evidence type="ECO:0000313" key="5">
    <source>
        <dbReference type="EMBL" id="TDU70965.1"/>
    </source>
</evidence>
<evidence type="ECO:0000313" key="6">
    <source>
        <dbReference type="Proteomes" id="UP000295662"/>
    </source>
</evidence>
<evidence type="ECO:0000256" key="3">
    <source>
        <dbReference type="SAM" id="SignalP"/>
    </source>
</evidence>
<comment type="caution">
    <text evidence="5">The sequence shown here is derived from an EMBL/GenBank/DDBJ whole genome shotgun (WGS) entry which is preliminary data.</text>
</comment>
<keyword evidence="2 5" id="KW-0378">Hydrolase</keyword>